<name>A0A1N7SDM4_9BURK</name>
<feature type="region of interest" description="Disordered" evidence="1">
    <location>
        <begin position="272"/>
        <end position="311"/>
    </location>
</feature>
<feature type="region of interest" description="Disordered" evidence="1">
    <location>
        <begin position="1"/>
        <end position="26"/>
    </location>
</feature>
<evidence type="ECO:0000259" key="2">
    <source>
        <dbReference type="Pfam" id="PF13333"/>
    </source>
</evidence>
<evidence type="ECO:0000313" key="4">
    <source>
        <dbReference type="Proteomes" id="UP000187012"/>
    </source>
</evidence>
<sequence>MSSATAPTCPGNRIQQNARTGSSGSKFLCRRSSAKHCSKSFRSSLPRTASWHASAGIMRRCACCRVSLFADSEPPRVSRRLFCLSYATLADLARCIISGFCLGGWNVADGAEETTIVEPVHPFERRHFNGLQIAPWSEAMDHFCLVQAVDRFSQGVIVGVAHAAHRRLDASVDQPIRIAVRYVLGPLIRVVNDALGARLHECHVGRTQHQLFATLECELLARSRFGSHEQARRELFAFIEGWYNLGRRHSAIGYYAPIRYETMHQQKMLAAGELPTAGRRRSRDRRPADRPWTTHAIAQPRGNQSRQDSTA</sequence>
<protein>
    <recommendedName>
        <fullName evidence="2">Integrase catalytic domain-containing protein</fullName>
    </recommendedName>
</protein>
<feature type="domain" description="Integrase catalytic" evidence="2">
    <location>
        <begin position="210"/>
        <end position="263"/>
    </location>
</feature>
<dbReference type="STRING" id="1247936.BN2475_560008"/>
<keyword evidence="4" id="KW-1185">Reference proteome</keyword>
<dbReference type="Proteomes" id="UP000187012">
    <property type="component" value="Unassembled WGS sequence"/>
</dbReference>
<feature type="compositionally biased region" description="Polar residues" evidence="1">
    <location>
        <begin position="301"/>
        <end position="311"/>
    </location>
</feature>
<reference evidence="3 4" key="1">
    <citation type="submission" date="2016-12" db="EMBL/GenBank/DDBJ databases">
        <authorList>
            <person name="Song W.-J."/>
            <person name="Kurnit D.M."/>
        </authorList>
    </citation>
    <scope>NUCLEOTIDE SEQUENCE [LARGE SCALE GENOMIC DNA]</scope>
    <source>
        <strain evidence="3 4">STM7296</strain>
    </source>
</reference>
<proteinExistence type="predicted"/>
<evidence type="ECO:0000256" key="1">
    <source>
        <dbReference type="SAM" id="MobiDB-lite"/>
    </source>
</evidence>
<accession>A0A1N7SDM4</accession>
<dbReference type="EMBL" id="CYGX02000056">
    <property type="protein sequence ID" value="SIT45453.1"/>
    <property type="molecule type" value="Genomic_DNA"/>
</dbReference>
<gene>
    <name evidence="3" type="ORF">BN2475_560008</name>
</gene>
<dbReference type="AlphaFoldDB" id="A0A1N7SDM4"/>
<dbReference type="Pfam" id="PF13333">
    <property type="entry name" value="rve_2"/>
    <property type="match status" value="1"/>
</dbReference>
<organism evidence="3 4">
    <name type="scientific">Paraburkholderia ribeironis</name>
    <dbReference type="NCBI Taxonomy" id="1247936"/>
    <lineage>
        <taxon>Bacteria</taxon>
        <taxon>Pseudomonadati</taxon>
        <taxon>Pseudomonadota</taxon>
        <taxon>Betaproteobacteria</taxon>
        <taxon>Burkholderiales</taxon>
        <taxon>Burkholderiaceae</taxon>
        <taxon>Paraburkholderia</taxon>
    </lineage>
</organism>
<evidence type="ECO:0000313" key="3">
    <source>
        <dbReference type="EMBL" id="SIT45453.1"/>
    </source>
</evidence>
<dbReference type="InterPro" id="IPR001584">
    <property type="entry name" value="Integrase_cat-core"/>
</dbReference>
<feature type="compositionally biased region" description="Polar residues" evidence="1">
    <location>
        <begin position="13"/>
        <end position="25"/>
    </location>
</feature>
<dbReference type="GO" id="GO:0015074">
    <property type="term" value="P:DNA integration"/>
    <property type="evidence" value="ECO:0007669"/>
    <property type="project" value="InterPro"/>
</dbReference>